<comment type="cofactor">
    <cofactor evidence="1 19">
        <name>Mg(2+)</name>
        <dbReference type="ChEBI" id="CHEBI:18420"/>
    </cofactor>
</comment>
<dbReference type="GO" id="GO:0005886">
    <property type="term" value="C:plasma membrane"/>
    <property type="evidence" value="ECO:0007669"/>
    <property type="project" value="UniProtKB-SubCell"/>
</dbReference>
<dbReference type="AlphaFoldDB" id="A0A327R105"/>
<keyword evidence="12 19" id="KW-1133">Transmembrane helix</keyword>
<evidence type="ECO:0000256" key="9">
    <source>
        <dbReference type="ARBA" id="ARBA00022679"/>
    </source>
</evidence>
<dbReference type="GO" id="GO:0008818">
    <property type="term" value="F:cobalamin 5'-phosphate synthase activity"/>
    <property type="evidence" value="ECO:0007669"/>
    <property type="project" value="UniProtKB-UniRule"/>
</dbReference>
<comment type="function">
    <text evidence="14 19">Joins adenosylcobinamide-GDP and alpha-ribazole to generate adenosylcobalamin (Ado-cobalamin). Also synthesizes adenosylcobalamin 5'-phosphate from adenosylcobinamide-GDP and alpha-ribazole 5'-phosphate.</text>
</comment>
<comment type="catalytic activity">
    <reaction evidence="17 19">
        <text>alpha-ribazole + adenosylcob(III)inamide-GDP = adenosylcob(III)alamin + GMP + H(+)</text>
        <dbReference type="Rhea" id="RHEA:16049"/>
        <dbReference type="ChEBI" id="CHEBI:10329"/>
        <dbReference type="ChEBI" id="CHEBI:15378"/>
        <dbReference type="ChEBI" id="CHEBI:18408"/>
        <dbReference type="ChEBI" id="CHEBI:58115"/>
        <dbReference type="ChEBI" id="CHEBI:60487"/>
        <dbReference type="EC" id="2.7.8.26"/>
    </reaction>
</comment>
<evidence type="ECO:0000256" key="16">
    <source>
        <dbReference type="ARBA" id="ARBA00032853"/>
    </source>
</evidence>
<keyword evidence="11 19" id="KW-0460">Magnesium</keyword>
<evidence type="ECO:0000256" key="4">
    <source>
        <dbReference type="ARBA" id="ARBA00010561"/>
    </source>
</evidence>
<keyword evidence="21" id="KW-1185">Reference proteome</keyword>
<evidence type="ECO:0000256" key="2">
    <source>
        <dbReference type="ARBA" id="ARBA00004651"/>
    </source>
</evidence>
<evidence type="ECO:0000256" key="18">
    <source>
        <dbReference type="ARBA" id="ARBA00049504"/>
    </source>
</evidence>
<dbReference type="Proteomes" id="UP000249547">
    <property type="component" value="Unassembled WGS sequence"/>
</dbReference>
<evidence type="ECO:0000256" key="11">
    <source>
        <dbReference type="ARBA" id="ARBA00022842"/>
    </source>
</evidence>
<evidence type="ECO:0000256" key="15">
    <source>
        <dbReference type="ARBA" id="ARBA00032605"/>
    </source>
</evidence>
<evidence type="ECO:0000313" key="20">
    <source>
        <dbReference type="EMBL" id="RAJ10539.1"/>
    </source>
</evidence>
<evidence type="ECO:0000256" key="13">
    <source>
        <dbReference type="ARBA" id="ARBA00023136"/>
    </source>
</evidence>
<dbReference type="RefSeq" id="WP_111595686.1">
    <property type="nucleotide sequence ID" value="NZ_QLLL01000001.1"/>
</dbReference>
<feature type="transmembrane region" description="Helical" evidence="19">
    <location>
        <begin position="110"/>
        <end position="127"/>
    </location>
</feature>
<evidence type="ECO:0000256" key="12">
    <source>
        <dbReference type="ARBA" id="ARBA00022989"/>
    </source>
</evidence>
<evidence type="ECO:0000256" key="7">
    <source>
        <dbReference type="ARBA" id="ARBA00022475"/>
    </source>
</evidence>
<dbReference type="GO" id="GO:0009236">
    <property type="term" value="P:cobalamin biosynthetic process"/>
    <property type="evidence" value="ECO:0007669"/>
    <property type="project" value="UniProtKB-UniRule"/>
</dbReference>
<reference evidence="20 21" key="1">
    <citation type="submission" date="2018-06" db="EMBL/GenBank/DDBJ databases">
        <title>Genomic Encyclopedia of Archaeal and Bacterial Type Strains, Phase II (KMG-II): from individual species to whole genera.</title>
        <authorList>
            <person name="Goeker M."/>
        </authorList>
    </citation>
    <scope>NUCLEOTIDE SEQUENCE [LARGE SCALE GENOMIC DNA]</scope>
    <source>
        <strain evidence="20 21">DSM 23857</strain>
    </source>
</reference>
<keyword evidence="13 19" id="KW-0472">Membrane</keyword>
<dbReference type="OrthoDB" id="9794626at2"/>
<evidence type="ECO:0000256" key="6">
    <source>
        <dbReference type="ARBA" id="ARBA00015850"/>
    </source>
</evidence>
<keyword evidence="10 19" id="KW-0812">Transmembrane</keyword>
<dbReference type="HAMAP" id="MF_00719">
    <property type="entry name" value="CobS"/>
    <property type="match status" value="1"/>
</dbReference>
<evidence type="ECO:0000256" key="3">
    <source>
        <dbReference type="ARBA" id="ARBA00004663"/>
    </source>
</evidence>
<feature type="transmembrane region" description="Helical" evidence="19">
    <location>
        <begin position="37"/>
        <end position="56"/>
    </location>
</feature>
<comment type="catalytic activity">
    <reaction evidence="18 19">
        <text>alpha-ribazole 5'-phosphate + adenosylcob(III)inamide-GDP = adenosylcob(III)alamin 5'-phosphate + GMP + H(+)</text>
        <dbReference type="Rhea" id="RHEA:23560"/>
        <dbReference type="ChEBI" id="CHEBI:15378"/>
        <dbReference type="ChEBI" id="CHEBI:57918"/>
        <dbReference type="ChEBI" id="CHEBI:58115"/>
        <dbReference type="ChEBI" id="CHEBI:60487"/>
        <dbReference type="ChEBI" id="CHEBI:60493"/>
        <dbReference type="EC" id="2.7.8.26"/>
    </reaction>
</comment>
<protein>
    <recommendedName>
        <fullName evidence="6 19">Adenosylcobinamide-GDP ribazoletransferase</fullName>
        <ecNumber evidence="5 19">2.7.8.26</ecNumber>
    </recommendedName>
    <alternativeName>
        <fullName evidence="16 19">Cobalamin synthase</fullName>
    </alternativeName>
    <alternativeName>
        <fullName evidence="15 19">Cobalamin-5'-phosphate synthase</fullName>
    </alternativeName>
</protein>
<evidence type="ECO:0000256" key="10">
    <source>
        <dbReference type="ARBA" id="ARBA00022692"/>
    </source>
</evidence>
<keyword evidence="7 19" id="KW-1003">Cell membrane</keyword>
<comment type="caution">
    <text evidence="20">The sequence shown here is derived from an EMBL/GenBank/DDBJ whole genome shotgun (WGS) entry which is preliminary data.</text>
</comment>
<sequence>MKKEWHYFLTAVMFYTRIRVPKNIGHSEDMLNKATRYFPLIGWVIGGIVAGSLYLTSLILPFEVAVILALVAGIWATGAFHEDGFADMCDGFGGGWTKERILDIMKDSRIGTYGMLGLVLVMLIKFYCLSSMTLYTAITAILVAHPLSRWIALNVVYNLHYVRENEDSKAKPIAKGMETLDFIFATLTAIFPLAAFIITQYLPWQYLLMFIPLILVYAYFVKLMKRWIGGYTGDCLGALQQAAETTIYIFICAVWKFI</sequence>
<feature type="transmembrane region" description="Helical" evidence="19">
    <location>
        <begin position="180"/>
        <end position="198"/>
    </location>
</feature>
<dbReference type="EMBL" id="QLLL01000001">
    <property type="protein sequence ID" value="RAJ10539.1"/>
    <property type="molecule type" value="Genomic_DNA"/>
</dbReference>
<keyword evidence="9 19" id="KW-0808">Transferase</keyword>
<gene>
    <name evidence="19" type="primary">cobS</name>
    <name evidence="20" type="ORF">LX64_00142</name>
</gene>
<dbReference type="NCBIfam" id="NF001277">
    <property type="entry name" value="PRK00235.1-3"/>
    <property type="match status" value="1"/>
</dbReference>
<dbReference type="GO" id="GO:0051073">
    <property type="term" value="F:adenosylcobinamide-GDP ribazoletransferase activity"/>
    <property type="evidence" value="ECO:0007669"/>
    <property type="project" value="UniProtKB-UniRule"/>
</dbReference>
<name>A0A327R105_9BACT</name>
<dbReference type="NCBIfam" id="TIGR00317">
    <property type="entry name" value="cobS"/>
    <property type="match status" value="1"/>
</dbReference>
<keyword evidence="8 19" id="KW-0169">Cobalamin biosynthesis</keyword>
<evidence type="ECO:0000256" key="14">
    <source>
        <dbReference type="ARBA" id="ARBA00025228"/>
    </source>
</evidence>
<dbReference type="UniPathway" id="UPA00148">
    <property type="reaction ID" value="UER00238"/>
</dbReference>
<evidence type="ECO:0000313" key="21">
    <source>
        <dbReference type="Proteomes" id="UP000249547"/>
    </source>
</evidence>
<proteinExistence type="inferred from homology"/>
<feature type="transmembrane region" description="Helical" evidence="19">
    <location>
        <begin position="62"/>
        <end position="80"/>
    </location>
</feature>
<dbReference type="PANTHER" id="PTHR34148">
    <property type="entry name" value="ADENOSYLCOBINAMIDE-GDP RIBAZOLETRANSFERASE"/>
    <property type="match status" value="1"/>
</dbReference>
<evidence type="ECO:0000256" key="19">
    <source>
        <dbReference type="HAMAP-Rule" id="MF_00719"/>
    </source>
</evidence>
<evidence type="ECO:0000256" key="5">
    <source>
        <dbReference type="ARBA" id="ARBA00013200"/>
    </source>
</evidence>
<evidence type="ECO:0000256" key="1">
    <source>
        <dbReference type="ARBA" id="ARBA00001946"/>
    </source>
</evidence>
<feature type="transmembrane region" description="Helical" evidence="19">
    <location>
        <begin position="204"/>
        <end position="221"/>
    </location>
</feature>
<dbReference type="EC" id="2.7.8.26" evidence="5 19"/>
<comment type="subcellular location">
    <subcellularLocation>
        <location evidence="2 19">Cell membrane</location>
        <topology evidence="2 19">Multi-pass membrane protein</topology>
    </subcellularLocation>
</comment>
<comment type="pathway">
    <text evidence="3 19">Cofactor biosynthesis; adenosylcobalamin biosynthesis; adenosylcobalamin from cob(II)yrinate a,c-diamide: step 7/7.</text>
</comment>
<organism evidence="20 21">
    <name type="scientific">Chitinophaga skermanii</name>
    <dbReference type="NCBI Taxonomy" id="331697"/>
    <lineage>
        <taxon>Bacteria</taxon>
        <taxon>Pseudomonadati</taxon>
        <taxon>Bacteroidota</taxon>
        <taxon>Chitinophagia</taxon>
        <taxon>Chitinophagales</taxon>
        <taxon>Chitinophagaceae</taxon>
        <taxon>Chitinophaga</taxon>
    </lineage>
</organism>
<dbReference type="InterPro" id="IPR003805">
    <property type="entry name" value="CobS"/>
</dbReference>
<dbReference type="Pfam" id="PF02654">
    <property type="entry name" value="CobS"/>
    <property type="match status" value="1"/>
</dbReference>
<evidence type="ECO:0000256" key="8">
    <source>
        <dbReference type="ARBA" id="ARBA00022573"/>
    </source>
</evidence>
<accession>A0A327R105</accession>
<evidence type="ECO:0000256" key="17">
    <source>
        <dbReference type="ARBA" id="ARBA00048623"/>
    </source>
</evidence>
<comment type="similarity">
    <text evidence="4 19">Belongs to the CobS family.</text>
</comment>
<dbReference type="PANTHER" id="PTHR34148:SF1">
    <property type="entry name" value="ADENOSYLCOBINAMIDE-GDP RIBAZOLETRANSFERASE"/>
    <property type="match status" value="1"/>
</dbReference>